<organism evidence="1 2">
    <name type="scientific">Salix dunnii</name>
    <dbReference type="NCBI Taxonomy" id="1413687"/>
    <lineage>
        <taxon>Eukaryota</taxon>
        <taxon>Viridiplantae</taxon>
        <taxon>Streptophyta</taxon>
        <taxon>Embryophyta</taxon>
        <taxon>Tracheophyta</taxon>
        <taxon>Spermatophyta</taxon>
        <taxon>Magnoliopsida</taxon>
        <taxon>eudicotyledons</taxon>
        <taxon>Gunneridae</taxon>
        <taxon>Pentapetalae</taxon>
        <taxon>rosids</taxon>
        <taxon>fabids</taxon>
        <taxon>Malpighiales</taxon>
        <taxon>Salicaceae</taxon>
        <taxon>Saliceae</taxon>
        <taxon>Salix</taxon>
    </lineage>
</organism>
<name>A0A835J645_9ROSI</name>
<reference evidence="1 2" key="1">
    <citation type="submission" date="2020-10" db="EMBL/GenBank/DDBJ databases">
        <title>Plant Genome Project.</title>
        <authorList>
            <person name="Zhang R.-G."/>
        </authorList>
    </citation>
    <scope>NUCLEOTIDE SEQUENCE [LARGE SCALE GENOMIC DNA]</scope>
    <source>
        <strain evidence="1">FAFU-HL-1</strain>
        <tissue evidence="1">Leaf</tissue>
    </source>
</reference>
<proteinExistence type="predicted"/>
<dbReference type="Proteomes" id="UP000657918">
    <property type="component" value="Unassembled WGS sequence"/>
</dbReference>
<evidence type="ECO:0000313" key="2">
    <source>
        <dbReference type="Proteomes" id="UP000657918"/>
    </source>
</evidence>
<evidence type="ECO:0000313" key="1">
    <source>
        <dbReference type="EMBL" id="KAF9664110.1"/>
    </source>
</evidence>
<protein>
    <submittedName>
        <fullName evidence="1">Uncharacterized protein</fullName>
    </submittedName>
</protein>
<dbReference type="EMBL" id="JADGMS010000017">
    <property type="protein sequence ID" value="KAF9664110.1"/>
    <property type="molecule type" value="Genomic_DNA"/>
</dbReference>
<accession>A0A835J645</accession>
<dbReference type="AlphaFoldDB" id="A0A835J645"/>
<sequence>MNPIEFGPKRAHTVYEQTYSQQLEEAFVASTWGLEHQSYSQQSWVLFFPDQLRTEKVFVGWIQSRGFRRTKLQHVLDVVKKKKVLRSSRPVVWTGFFLVSINQFPPDMA</sequence>
<keyword evidence="2" id="KW-1185">Reference proteome</keyword>
<comment type="caution">
    <text evidence="1">The sequence shown here is derived from an EMBL/GenBank/DDBJ whole genome shotgun (WGS) entry which is preliminary data.</text>
</comment>
<gene>
    <name evidence="1" type="ORF">SADUNF_Sadunf17G0122100</name>
</gene>